<organism evidence="7 8">
    <name type="scientific">Bifidobacterium moraviense</name>
    <dbReference type="NCBI Taxonomy" id="2675323"/>
    <lineage>
        <taxon>Bacteria</taxon>
        <taxon>Bacillati</taxon>
        <taxon>Actinomycetota</taxon>
        <taxon>Actinomycetes</taxon>
        <taxon>Bifidobacteriales</taxon>
        <taxon>Bifidobacteriaceae</taxon>
        <taxon>Bifidobacterium</taxon>
    </lineage>
</organism>
<feature type="transmembrane region" description="Helical" evidence="5">
    <location>
        <begin position="181"/>
        <end position="203"/>
    </location>
</feature>
<dbReference type="PANTHER" id="PTHR23542:SF1">
    <property type="entry name" value="MAJOR FACILITATOR SUPERFAMILY (MFS) PROFILE DOMAIN-CONTAINING PROTEIN"/>
    <property type="match status" value="1"/>
</dbReference>
<keyword evidence="8" id="KW-1185">Reference proteome</keyword>
<dbReference type="Gene3D" id="1.20.1250.20">
    <property type="entry name" value="MFS general substrate transporter like domains"/>
    <property type="match status" value="1"/>
</dbReference>
<feature type="transmembrane region" description="Helical" evidence="5">
    <location>
        <begin position="292"/>
        <end position="312"/>
    </location>
</feature>
<dbReference type="PANTHER" id="PTHR23542">
    <property type="match status" value="1"/>
</dbReference>
<comment type="caution">
    <text evidence="7">The sequence shown here is derived from an EMBL/GenBank/DDBJ whole genome shotgun (WGS) entry which is preliminary data.</text>
</comment>
<feature type="transmembrane region" description="Helical" evidence="5">
    <location>
        <begin position="63"/>
        <end position="82"/>
    </location>
</feature>
<proteinExistence type="predicted"/>
<feature type="transmembrane region" description="Helical" evidence="5">
    <location>
        <begin position="410"/>
        <end position="431"/>
    </location>
</feature>
<keyword evidence="3 5" id="KW-1133">Transmembrane helix</keyword>
<sequence length="448" mass="48074">MASTAIDGFRDVMSRVFGGYAELLRIPHTARFSIGSVIACMPFPMVGMTITISVQYYYGNYSLAGALTAVQAIALAIATPLLGKLVDKFGQRQVSIPTIIVWIVAATALTTAITNRAPEWVLYLLAPFLAAIPPWGAMSRGRWTHLLKGDRVRTDRALSLCGVFDECMWVVGNPLSSTLAVISGLLAFSVTGMCVVVGALMFLTELSTEPPSQSQLAREAGMTRREYRAREAAKAAALQGAAGKADARARKESIWGPGLIAVCVTWFSLGAFQSAASISIISFATEQGVKQYTGFVFACFSFSSLMGALVYGAKNWAIPLWKRFYVCLAVVNIGVSMFLFAHNLWTIMIIYLVIGVCQAPTWINGNQLMLHLVPPTRLTEGMAWMGAMNSIGASAGSAIAGQFIDRMGSHGGFLVVTTLAIGSLVIALVGFKQIKDGTEKPLLQEVTV</sequence>
<dbReference type="RefSeq" id="WP_169275776.1">
    <property type="nucleotide sequence ID" value="NZ_JAAIIH010000008.1"/>
</dbReference>
<dbReference type="InterPro" id="IPR011701">
    <property type="entry name" value="MFS"/>
</dbReference>
<dbReference type="GO" id="GO:0022857">
    <property type="term" value="F:transmembrane transporter activity"/>
    <property type="evidence" value="ECO:0007669"/>
    <property type="project" value="InterPro"/>
</dbReference>
<gene>
    <name evidence="7" type="ORF">G1C96_1212</name>
</gene>
<dbReference type="InterPro" id="IPR036259">
    <property type="entry name" value="MFS_trans_sf"/>
</dbReference>
<keyword evidence="2 5" id="KW-0812">Transmembrane</keyword>
<dbReference type="PROSITE" id="PS50850">
    <property type="entry name" value="MFS"/>
    <property type="match status" value="1"/>
</dbReference>
<dbReference type="Proteomes" id="UP000588277">
    <property type="component" value="Unassembled WGS sequence"/>
</dbReference>
<dbReference type="AlphaFoldDB" id="A0A7Y0F265"/>
<dbReference type="Pfam" id="PF07690">
    <property type="entry name" value="MFS_1"/>
    <property type="match status" value="1"/>
</dbReference>
<feature type="transmembrane region" description="Helical" evidence="5">
    <location>
        <begin position="120"/>
        <end position="137"/>
    </location>
</feature>
<evidence type="ECO:0000313" key="7">
    <source>
        <dbReference type="EMBL" id="NMN00633.1"/>
    </source>
</evidence>
<comment type="subcellular location">
    <subcellularLocation>
        <location evidence="1">Cell membrane</location>
        <topology evidence="1">Multi-pass membrane protein</topology>
    </subcellularLocation>
</comment>
<protein>
    <submittedName>
        <fullName evidence="7">MFS transporter</fullName>
    </submittedName>
</protein>
<accession>A0A7Y0F265</accession>
<reference evidence="7 8" key="1">
    <citation type="submission" date="2020-02" db="EMBL/GenBank/DDBJ databases">
        <title>Characterization of phylogenetic diversity of novel bifidobacterial species isolated in Czech ZOOs.</title>
        <authorList>
            <person name="Lugli G.A."/>
            <person name="Vera N.B."/>
            <person name="Ventura M."/>
        </authorList>
    </citation>
    <scope>NUCLEOTIDE SEQUENCE [LARGE SCALE GENOMIC DNA]</scope>
    <source>
        <strain evidence="7 8">DSM 109958</strain>
    </source>
</reference>
<evidence type="ECO:0000256" key="3">
    <source>
        <dbReference type="ARBA" id="ARBA00022989"/>
    </source>
</evidence>
<feature type="transmembrane region" description="Helical" evidence="5">
    <location>
        <begin position="348"/>
        <end position="370"/>
    </location>
</feature>
<feature type="domain" description="Major facilitator superfamily (MFS) profile" evidence="6">
    <location>
        <begin position="258"/>
        <end position="448"/>
    </location>
</feature>
<feature type="transmembrane region" description="Helical" evidence="5">
    <location>
        <begin position="32"/>
        <end position="57"/>
    </location>
</feature>
<dbReference type="GO" id="GO:0005886">
    <property type="term" value="C:plasma membrane"/>
    <property type="evidence" value="ECO:0007669"/>
    <property type="project" value="UniProtKB-SubCell"/>
</dbReference>
<evidence type="ECO:0000256" key="5">
    <source>
        <dbReference type="SAM" id="Phobius"/>
    </source>
</evidence>
<dbReference type="InterPro" id="IPR020846">
    <property type="entry name" value="MFS_dom"/>
</dbReference>
<feature type="transmembrane region" description="Helical" evidence="5">
    <location>
        <begin position="94"/>
        <end position="114"/>
    </location>
</feature>
<evidence type="ECO:0000256" key="4">
    <source>
        <dbReference type="ARBA" id="ARBA00023136"/>
    </source>
</evidence>
<dbReference type="SUPFAM" id="SSF103473">
    <property type="entry name" value="MFS general substrate transporter"/>
    <property type="match status" value="1"/>
</dbReference>
<evidence type="ECO:0000256" key="1">
    <source>
        <dbReference type="ARBA" id="ARBA00004651"/>
    </source>
</evidence>
<evidence type="ECO:0000313" key="8">
    <source>
        <dbReference type="Proteomes" id="UP000588277"/>
    </source>
</evidence>
<name>A0A7Y0F265_9BIFI</name>
<feature type="transmembrane region" description="Helical" evidence="5">
    <location>
        <begin position="324"/>
        <end position="342"/>
    </location>
</feature>
<dbReference type="EMBL" id="JAAIIH010000008">
    <property type="protein sequence ID" value="NMN00633.1"/>
    <property type="molecule type" value="Genomic_DNA"/>
</dbReference>
<feature type="transmembrane region" description="Helical" evidence="5">
    <location>
        <begin position="254"/>
        <end position="272"/>
    </location>
</feature>
<keyword evidence="4 5" id="KW-0472">Membrane</keyword>
<evidence type="ECO:0000259" key="6">
    <source>
        <dbReference type="PROSITE" id="PS50850"/>
    </source>
</evidence>
<feature type="transmembrane region" description="Helical" evidence="5">
    <location>
        <begin position="382"/>
        <end position="404"/>
    </location>
</feature>
<evidence type="ECO:0000256" key="2">
    <source>
        <dbReference type="ARBA" id="ARBA00022692"/>
    </source>
</evidence>